<dbReference type="AlphaFoldDB" id="A0A0J8VMF3"/>
<keyword evidence="2" id="KW-1185">Reference proteome</keyword>
<dbReference type="RefSeq" id="WP_048887979.1">
    <property type="nucleotide sequence ID" value="NZ_LFEJ01000014.1"/>
</dbReference>
<dbReference type="PATRIC" id="fig|1656095.3.peg.1221"/>
<proteinExistence type="predicted"/>
<dbReference type="Proteomes" id="UP000037315">
    <property type="component" value="Unassembled WGS sequence"/>
</dbReference>
<comment type="caution">
    <text evidence="1">The sequence shown here is derived from an EMBL/GenBank/DDBJ whole genome shotgun (WGS) entry which is preliminary data.</text>
</comment>
<evidence type="ECO:0000313" key="2">
    <source>
        <dbReference type="Proteomes" id="UP000037315"/>
    </source>
</evidence>
<dbReference type="OrthoDB" id="9128717at2"/>
<gene>
    <name evidence="1" type="ORF">ACH50_10970</name>
</gene>
<name>A0A0J8VMF3_9ENTR</name>
<dbReference type="EMBL" id="LFEJ01000014">
    <property type="protein sequence ID" value="KMV34663.1"/>
    <property type="molecule type" value="Genomic_DNA"/>
</dbReference>
<protein>
    <submittedName>
        <fullName evidence="1">Uncharacterized protein</fullName>
    </submittedName>
</protein>
<organism evidence="1 2">
    <name type="scientific">Franconibacter pulveris</name>
    <dbReference type="NCBI Taxonomy" id="435910"/>
    <lineage>
        <taxon>Bacteria</taxon>
        <taxon>Pseudomonadati</taxon>
        <taxon>Pseudomonadota</taxon>
        <taxon>Gammaproteobacteria</taxon>
        <taxon>Enterobacterales</taxon>
        <taxon>Enterobacteriaceae</taxon>
        <taxon>Franconibacter</taxon>
    </lineage>
</organism>
<accession>A0A0J8VMF3</accession>
<evidence type="ECO:0000313" key="1">
    <source>
        <dbReference type="EMBL" id="KMV34663.1"/>
    </source>
</evidence>
<sequence length="381" mass="42467">MNEEESLRLTLLNENQQPIIVAQPLDVFPNDASQFITEPRELSRVADLAGQIFSGYASVPNRTVELLFKPEIKKGLESGAYKMMQTTTGETLADVVDKGSRKIVGKARIIEGGKIKQLAAGSFQLLSIIVAQSHLADINRTLNDIQASLSDLRTTIENEKLAKIHGRIEYLQGLIVKLKNGDFDTETSQQIKNKIEDTVTDANEWQSNLFFDVKSLIDVINNQQDADRFGTGDTYKALLTHVEKINALALRHNLILKLALLLNYLGACLDPTSKSFSHFRVKSDAWQQIMVLLHSAIVSRSETLLKKARFNSDELLELRRFKLMQTVSESVNAAQYAQANFDIEYLGLQNNLQKVVSDSGKFRLAIAFDEQGGVSKAAIVN</sequence>
<reference evidence="1 2" key="1">
    <citation type="submission" date="2015-06" db="EMBL/GenBank/DDBJ databases">
        <title>Genome sequencing of Cronobacter sp. strain DJ34 isolated from petroleum contaminated sludge of Duliajan Oil Fields, Assam, India.</title>
        <authorList>
            <person name="Pal S."/>
            <person name="Banerjee T.D."/>
            <person name="Roy A."/>
            <person name="Sar P."/>
            <person name="Kazy S.K."/>
        </authorList>
    </citation>
    <scope>NUCLEOTIDE SEQUENCE [LARGE SCALE GENOMIC DNA]</scope>
    <source>
        <strain evidence="1 2">DJ34</strain>
    </source>
</reference>